<dbReference type="PROSITE" id="PS51078">
    <property type="entry name" value="ICLR_ED"/>
    <property type="match status" value="1"/>
</dbReference>
<dbReference type="Pfam" id="PF01614">
    <property type="entry name" value="IclR_C"/>
    <property type="match status" value="1"/>
</dbReference>
<dbReference type="InterPro" id="IPR005471">
    <property type="entry name" value="Tscrpt_reg_IclR_N"/>
</dbReference>
<dbReference type="Gene3D" id="3.30.450.40">
    <property type="match status" value="1"/>
</dbReference>
<dbReference type="SMART" id="SM00346">
    <property type="entry name" value="HTH_ICLR"/>
    <property type="match status" value="1"/>
</dbReference>
<dbReference type="GeneID" id="48846441"/>
<dbReference type="Proteomes" id="UP000479300">
    <property type="component" value="Unassembled WGS sequence"/>
</dbReference>
<dbReference type="Pfam" id="PF09339">
    <property type="entry name" value="HTH_IclR"/>
    <property type="match status" value="1"/>
</dbReference>
<dbReference type="RefSeq" id="WP_011144544.1">
    <property type="nucleotide sequence ID" value="NZ_CAWMTZ010000249.1"/>
</dbReference>
<evidence type="ECO:0000313" key="5">
    <source>
        <dbReference type="Proteomes" id="UP000479300"/>
    </source>
</evidence>
<dbReference type="NCBIfam" id="TIGR02431">
    <property type="entry name" value="pcaR_pcaU"/>
    <property type="match status" value="1"/>
</dbReference>
<name>A0A6L9JMI2_PHOLM</name>
<keyword evidence="3" id="KW-0804">Transcription</keyword>
<dbReference type="AlphaFoldDB" id="A0A6L9JMI2"/>
<dbReference type="OMA" id="HDRRRMP"/>
<dbReference type="InterPro" id="IPR014757">
    <property type="entry name" value="Tscrpt_reg_IclR_C"/>
</dbReference>
<dbReference type="GO" id="GO:0003700">
    <property type="term" value="F:DNA-binding transcription factor activity"/>
    <property type="evidence" value="ECO:0007669"/>
    <property type="project" value="TreeGrafter"/>
</dbReference>
<comment type="caution">
    <text evidence="4">The sequence shown here is derived from an EMBL/GenBank/DDBJ whole genome shotgun (WGS) entry which is preliminary data.</text>
</comment>
<sequence length="256" mass="28260">MSIPEESKEFVTSLARGLSVIQVFNRAANKLSLSEVAKLSGLSRATARRFLFTLSVLGYTESDGKLFWLSPKVLQLGYSYLASQPIVNIVQPFIEQVSNETGESCSVSVLDGSEIVYVARYMTHHIMSVNLGIGTRLPAVATSMGRVLLAYKTPEEQQAFLANYILERYTPHTLVERNALLGILTQVQAQGYAIVNQELELGLRSIAVPIMNQRDQVIAAINVSTQPTRTSESVLLEKILPSLRQAAKCIYDRLPV</sequence>
<keyword evidence="1" id="KW-0805">Transcription regulation</keyword>
<dbReference type="SUPFAM" id="SSF55781">
    <property type="entry name" value="GAF domain-like"/>
    <property type="match status" value="1"/>
</dbReference>
<accession>A0A6L9JMI2</accession>
<evidence type="ECO:0000256" key="2">
    <source>
        <dbReference type="ARBA" id="ARBA00023125"/>
    </source>
</evidence>
<dbReference type="PANTHER" id="PTHR30136:SF34">
    <property type="entry name" value="TRANSCRIPTIONAL REGULATOR"/>
    <property type="match status" value="1"/>
</dbReference>
<dbReference type="PANTHER" id="PTHR30136">
    <property type="entry name" value="HELIX-TURN-HELIX TRANSCRIPTIONAL REGULATOR, ICLR FAMILY"/>
    <property type="match status" value="1"/>
</dbReference>
<dbReference type="InterPro" id="IPR050707">
    <property type="entry name" value="HTH_MetabolicPath_Reg"/>
</dbReference>
<dbReference type="Gene3D" id="1.10.10.10">
    <property type="entry name" value="Winged helix-like DNA-binding domain superfamily/Winged helix DNA-binding domain"/>
    <property type="match status" value="1"/>
</dbReference>
<dbReference type="PROSITE" id="PS51077">
    <property type="entry name" value="HTH_ICLR"/>
    <property type="match status" value="1"/>
</dbReference>
<dbReference type="KEGG" id="plum:A4R40_00690"/>
<gene>
    <name evidence="4" type="ORF">GPY51_14390</name>
</gene>
<dbReference type="InterPro" id="IPR036388">
    <property type="entry name" value="WH-like_DNA-bd_sf"/>
</dbReference>
<dbReference type="InterPro" id="IPR012794">
    <property type="entry name" value="PcaR_PcaU"/>
</dbReference>
<dbReference type="SUPFAM" id="SSF46785">
    <property type="entry name" value="Winged helix' DNA-binding domain"/>
    <property type="match status" value="1"/>
</dbReference>
<evidence type="ECO:0000256" key="3">
    <source>
        <dbReference type="ARBA" id="ARBA00023163"/>
    </source>
</evidence>
<dbReference type="GO" id="GO:0045892">
    <property type="term" value="P:negative regulation of DNA-templated transcription"/>
    <property type="evidence" value="ECO:0007669"/>
    <property type="project" value="TreeGrafter"/>
</dbReference>
<keyword evidence="2" id="KW-0238">DNA-binding</keyword>
<protein>
    <submittedName>
        <fullName evidence="4">Helix-turn-helix domain-containing protein</fullName>
    </submittedName>
</protein>
<dbReference type="EMBL" id="WSFA01000032">
    <property type="protein sequence ID" value="NDL39923.1"/>
    <property type="molecule type" value="Genomic_DNA"/>
</dbReference>
<evidence type="ECO:0000256" key="1">
    <source>
        <dbReference type="ARBA" id="ARBA00023015"/>
    </source>
</evidence>
<dbReference type="GO" id="GO:0003677">
    <property type="term" value="F:DNA binding"/>
    <property type="evidence" value="ECO:0007669"/>
    <property type="project" value="UniProtKB-KW"/>
</dbReference>
<organism evidence="4 5">
    <name type="scientific">Photorhabdus laumondii subsp. laumondii</name>
    <name type="common">Photorhabdus luminescens subsp. laumondii</name>
    <dbReference type="NCBI Taxonomy" id="141679"/>
    <lineage>
        <taxon>Bacteria</taxon>
        <taxon>Pseudomonadati</taxon>
        <taxon>Pseudomonadota</taxon>
        <taxon>Gammaproteobacteria</taxon>
        <taxon>Enterobacterales</taxon>
        <taxon>Morganellaceae</taxon>
        <taxon>Photorhabdus</taxon>
    </lineage>
</organism>
<dbReference type="InterPro" id="IPR036390">
    <property type="entry name" value="WH_DNA-bd_sf"/>
</dbReference>
<proteinExistence type="predicted"/>
<evidence type="ECO:0000313" key="4">
    <source>
        <dbReference type="EMBL" id="NDL39923.1"/>
    </source>
</evidence>
<dbReference type="GO" id="GO:0045893">
    <property type="term" value="P:positive regulation of DNA-templated transcription"/>
    <property type="evidence" value="ECO:0007669"/>
    <property type="project" value="InterPro"/>
</dbReference>
<reference evidence="4 5" key="1">
    <citation type="submission" date="2019-12" db="EMBL/GenBank/DDBJ databases">
        <title>Engineering Photorhabdus to improve their lethality against agricultural pests.</title>
        <authorList>
            <person name="Machado R.A.R."/>
        </authorList>
    </citation>
    <scope>NUCLEOTIDE SEQUENCE [LARGE SCALE GENOMIC DNA]</scope>
    <source>
        <strain evidence="4 5">EN01</strain>
    </source>
</reference>
<dbReference type="GO" id="GO:0046278">
    <property type="term" value="P:3,4-dihydroxybenzoate metabolic process"/>
    <property type="evidence" value="ECO:0007669"/>
    <property type="project" value="InterPro"/>
</dbReference>
<dbReference type="InterPro" id="IPR029016">
    <property type="entry name" value="GAF-like_dom_sf"/>
</dbReference>